<name>A0A9P7QZ44_9PEZI</name>
<dbReference type="AlphaFoldDB" id="A0A9P7QZ44"/>
<sequence>MPKEGFPRKGSKEGWASAFGSVPSNGIIVVVVAAAAAAAAALSSSTSLSLCVSLARFAYRCVDCLSNGPRSSREAAKLVAGSRVFPKG</sequence>
<protein>
    <submittedName>
        <fullName evidence="1">Uncharacterized protein</fullName>
    </submittedName>
</protein>
<proteinExistence type="predicted"/>
<organism evidence="1 2">
    <name type="scientific">Colletotrichum scovillei</name>
    <dbReference type="NCBI Taxonomy" id="1209932"/>
    <lineage>
        <taxon>Eukaryota</taxon>
        <taxon>Fungi</taxon>
        <taxon>Dikarya</taxon>
        <taxon>Ascomycota</taxon>
        <taxon>Pezizomycotina</taxon>
        <taxon>Sordariomycetes</taxon>
        <taxon>Hypocreomycetidae</taxon>
        <taxon>Glomerellales</taxon>
        <taxon>Glomerellaceae</taxon>
        <taxon>Colletotrichum</taxon>
        <taxon>Colletotrichum acutatum species complex</taxon>
    </lineage>
</organism>
<dbReference type="Proteomes" id="UP000699042">
    <property type="component" value="Unassembled WGS sequence"/>
</dbReference>
<accession>A0A9P7QZ44</accession>
<reference evidence="1" key="1">
    <citation type="submission" date="2021-05" db="EMBL/GenBank/DDBJ databases">
        <title>Comparative genomics of three Colletotrichum scovillei strains and genetic complementation revealed genes involved fungal growth and virulence on chili pepper.</title>
        <authorList>
            <person name="Hsieh D.-K."/>
            <person name="Chuang S.-C."/>
            <person name="Chen C.-Y."/>
            <person name="Chao Y.-T."/>
            <person name="Lu M.-Y.J."/>
            <person name="Lee M.-H."/>
            <person name="Shih M.-C."/>
        </authorList>
    </citation>
    <scope>NUCLEOTIDE SEQUENCE</scope>
    <source>
        <strain evidence="1">Coll-153</strain>
    </source>
</reference>
<evidence type="ECO:0000313" key="1">
    <source>
        <dbReference type="EMBL" id="KAG7044865.1"/>
    </source>
</evidence>
<comment type="caution">
    <text evidence="1">The sequence shown here is derived from an EMBL/GenBank/DDBJ whole genome shotgun (WGS) entry which is preliminary data.</text>
</comment>
<gene>
    <name evidence="1" type="ORF">JMJ77_004324</name>
</gene>
<dbReference type="EMBL" id="JAESDN010000010">
    <property type="protein sequence ID" value="KAG7044865.1"/>
    <property type="molecule type" value="Genomic_DNA"/>
</dbReference>
<keyword evidence="2" id="KW-1185">Reference proteome</keyword>
<evidence type="ECO:0000313" key="2">
    <source>
        <dbReference type="Proteomes" id="UP000699042"/>
    </source>
</evidence>